<reference evidence="2 3" key="1">
    <citation type="submission" date="2018-02" db="EMBL/GenBank/DDBJ databases">
        <title>The genomes of Aspergillus section Nigri reveals drivers in fungal speciation.</title>
        <authorList>
            <consortium name="DOE Joint Genome Institute"/>
            <person name="Vesth T.C."/>
            <person name="Nybo J."/>
            <person name="Theobald S."/>
            <person name="Brandl J."/>
            <person name="Frisvad J.C."/>
            <person name="Nielsen K.F."/>
            <person name="Lyhne E.K."/>
            <person name="Kogle M.E."/>
            <person name="Kuo A."/>
            <person name="Riley R."/>
            <person name="Clum A."/>
            <person name="Nolan M."/>
            <person name="Lipzen A."/>
            <person name="Salamov A."/>
            <person name="Henrissat B."/>
            <person name="Wiebenga A."/>
            <person name="De vries R.P."/>
            <person name="Grigoriev I.V."/>
            <person name="Mortensen U.H."/>
            <person name="Andersen M.R."/>
            <person name="Baker S.E."/>
        </authorList>
    </citation>
    <scope>NUCLEOTIDE SEQUENCE [LARGE SCALE GENOMIC DNA]</scope>
    <source>
        <strain evidence="2 3">CBS 112811</strain>
    </source>
</reference>
<keyword evidence="1" id="KW-0812">Transmembrane</keyword>
<feature type="transmembrane region" description="Helical" evidence="1">
    <location>
        <begin position="29"/>
        <end position="47"/>
    </location>
</feature>
<dbReference type="EMBL" id="KZ825084">
    <property type="protein sequence ID" value="RAH52440.1"/>
    <property type="molecule type" value="Genomic_DNA"/>
</dbReference>
<evidence type="ECO:0000313" key="3">
    <source>
        <dbReference type="Proteomes" id="UP000249526"/>
    </source>
</evidence>
<dbReference type="Proteomes" id="UP000249526">
    <property type="component" value="Unassembled WGS sequence"/>
</dbReference>
<organism evidence="2 3">
    <name type="scientific">Aspergillus piperis CBS 112811</name>
    <dbReference type="NCBI Taxonomy" id="1448313"/>
    <lineage>
        <taxon>Eukaryota</taxon>
        <taxon>Fungi</taxon>
        <taxon>Dikarya</taxon>
        <taxon>Ascomycota</taxon>
        <taxon>Pezizomycotina</taxon>
        <taxon>Eurotiomycetes</taxon>
        <taxon>Eurotiomycetidae</taxon>
        <taxon>Eurotiales</taxon>
        <taxon>Aspergillaceae</taxon>
        <taxon>Aspergillus</taxon>
        <taxon>Aspergillus subgen. Circumdati</taxon>
    </lineage>
</organism>
<evidence type="ECO:0000313" key="2">
    <source>
        <dbReference type="EMBL" id="RAH52440.1"/>
    </source>
</evidence>
<gene>
    <name evidence="2" type="ORF">BO85DRAFT_453965</name>
</gene>
<dbReference type="GeneID" id="37164571"/>
<sequence>MLVFLAVLLAGVCVLVVRMRDIFGPQNGWCRITLLLHTIAIIILRGFSDEWDVMK</sequence>
<keyword evidence="1" id="KW-1133">Transmembrane helix</keyword>
<dbReference type="AlphaFoldDB" id="A0A8G1QUH1"/>
<keyword evidence="3" id="KW-1185">Reference proteome</keyword>
<protein>
    <submittedName>
        <fullName evidence="2">Uncharacterized protein</fullName>
    </submittedName>
</protein>
<dbReference type="RefSeq" id="XP_025510362.1">
    <property type="nucleotide sequence ID" value="XM_025661169.1"/>
</dbReference>
<accession>A0A8G1QUH1</accession>
<evidence type="ECO:0000256" key="1">
    <source>
        <dbReference type="SAM" id="Phobius"/>
    </source>
</evidence>
<keyword evidence="1" id="KW-0472">Membrane</keyword>
<name>A0A8G1QUH1_9EURO</name>
<proteinExistence type="predicted"/>